<dbReference type="Proteomes" id="UP001295740">
    <property type="component" value="Unassembled WGS sequence"/>
</dbReference>
<evidence type="ECO:0000313" key="2">
    <source>
        <dbReference type="Proteomes" id="UP001295740"/>
    </source>
</evidence>
<protein>
    <submittedName>
        <fullName evidence="1">Uu.00g006040.m01.CDS01</fullName>
    </submittedName>
</protein>
<sequence length="236" mass="24952">MSGILGSYSDSTCNTHNALRNITEYACGVTFTYKDTAFPPDMHYGVVSLQKCCDEVNAPVMRIPGNTGCEMQFCHVPEATTSSTYTVEYGYATGSGTAARTPEPTVTSDVKVGPPGRLENCMAFVYKGDLPDDVGDKIASAGNWCVVRMYDDEIDEADVSAAVTASPAPASWTTAAVNQWEMALSSWSATKDGARATSTSTSTNGGAGRYADRGTEYGVRIWAAVALMTVGLVIAL</sequence>
<accession>A0AAI8VK71</accession>
<evidence type="ECO:0000313" key="1">
    <source>
        <dbReference type="EMBL" id="CAJ2506474.1"/>
    </source>
</evidence>
<gene>
    <name evidence="1" type="ORF">KHLLAP_LOCUS6942</name>
</gene>
<keyword evidence="2" id="KW-1185">Reference proteome</keyword>
<proteinExistence type="predicted"/>
<dbReference type="AlphaFoldDB" id="A0AAI8VK71"/>
<reference evidence="1" key="1">
    <citation type="submission" date="2023-10" db="EMBL/GenBank/DDBJ databases">
        <authorList>
            <person name="Hackl T."/>
        </authorList>
    </citation>
    <scope>NUCLEOTIDE SEQUENCE</scope>
</reference>
<comment type="caution">
    <text evidence="1">The sequence shown here is derived from an EMBL/GenBank/DDBJ whole genome shotgun (WGS) entry which is preliminary data.</text>
</comment>
<name>A0AAI8VK71_9PEZI</name>
<organism evidence="1 2">
    <name type="scientific">Anthostomella pinea</name>
    <dbReference type="NCBI Taxonomy" id="933095"/>
    <lineage>
        <taxon>Eukaryota</taxon>
        <taxon>Fungi</taxon>
        <taxon>Dikarya</taxon>
        <taxon>Ascomycota</taxon>
        <taxon>Pezizomycotina</taxon>
        <taxon>Sordariomycetes</taxon>
        <taxon>Xylariomycetidae</taxon>
        <taxon>Xylariales</taxon>
        <taxon>Xylariaceae</taxon>
        <taxon>Anthostomella</taxon>
    </lineage>
</organism>
<dbReference type="EMBL" id="CAUWAG010000008">
    <property type="protein sequence ID" value="CAJ2506474.1"/>
    <property type="molecule type" value="Genomic_DNA"/>
</dbReference>